<dbReference type="OrthoDB" id="3678528at2759"/>
<dbReference type="AlphaFoldDB" id="E3RM07"/>
<protein>
    <submittedName>
        <fullName evidence="2">Uncharacterized protein</fullName>
    </submittedName>
</protein>
<name>E3RM07_PYRTT</name>
<feature type="compositionally biased region" description="Basic residues" evidence="1">
    <location>
        <begin position="1"/>
        <end position="17"/>
    </location>
</feature>
<feature type="region of interest" description="Disordered" evidence="1">
    <location>
        <begin position="89"/>
        <end position="180"/>
    </location>
</feature>
<reference evidence="2 3" key="1">
    <citation type="journal article" date="2010" name="Genome Biol.">
        <title>A first genome assembly of the barley fungal pathogen Pyrenophora teres f. teres.</title>
        <authorList>
            <person name="Ellwood S.R."/>
            <person name="Liu Z."/>
            <person name="Syme R.A."/>
            <person name="Lai Z."/>
            <person name="Hane J.K."/>
            <person name="Keiper F."/>
            <person name="Moffat C.S."/>
            <person name="Oliver R.P."/>
            <person name="Friesen T.L."/>
        </authorList>
    </citation>
    <scope>NUCLEOTIDE SEQUENCE [LARGE SCALE GENOMIC DNA]</scope>
    <source>
        <strain evidence="2 3">0-1</strain>
    </source>
</reference>
<proteinExistence type="predicted"/>
<organism evidence="3">
    <name type="scientific">Pyrenophora teres f. teres (strain 0-1)</name>
    <name type="common">Barley net blotch fungus</name>
    <name type="synonym">Drechslera teres f. teres</name>
    <dbReference type="NCBI Taxonomy" id="861557"/>
    <lineage>
        <taxon>Eukaryota</taxon>
        <taxon>Fungi</taxon>
        <taxon>Dikarya</taxon>
        <taxon>Ascomycota</taxon>
        <taxon>Pezizomycotina</taxon>
        <taxon>Dothideomycetes</taxon>
        <taxon>Pleosporomycetidae</taxon>
        <taxon>Pleosporales</taxon>
        <taxon>Pleosporineae</taxon>
        <taxon>Pleosporaceae</taxon>
        <taxon>Pyrenophora</taxon>
    </lineage>
</organism>
<dbReference type="EMBL" id="GL533928">
    <property type="protein sequence ID" value="EFQ93241.1"/>
    <property type="molecule type" value="Genomic_DNA"/>
</dbReference>
<dbReference type="HOGENOM" id="CLU_099948_0_0_1"/>
<feature type="region of interest" description="Disordered" evidence="1">
    <location>
        <begin position="1"/>
        <end position="50"/>
    </location>
</feature>
<gene>
    <name evidence="2" type="ORF">PTT_09436</name>
</gene>
<accession>E3RM07</accession>
<evidence type="ECO:0000256" key="1">
    <source>
        <dbReference type="SAM" id="MobiDB-lite"/>
    </source>
</evidence>
<evidence type="ECO:0000313" key="3">
    <source>
        <dbReference type="Proteomes" id="UP000001067"/>
    </source>
</evidence>
<sequence>MSQYHHNGRRPHQRRNRNSNYNNYSGSRFNKPHFIHERDDDQIAPSSVSASTQKLQQWALATADLIQQPTKRHKSRIIEDELRERIQQRYECPEEYRATPSENSNSPTKDRSVIDLTGDEEPFSSLKSGTTNKRPRSPSPTGPTPRADLSTARYVRSIKRARSRSPSPMASAYSASALRTHQTEKMTEGGPEFIDKHAAADPRTITAAPADASTEAISAEKEHLSTWLYWERDWHVCIVIDSV</sequence>
<dbReference type="Proteomes" id="UP000001067">
    <property type="component" value="Unassembled WGS sequence"/>
</dbReference>
<keyword evidence="3" id="KW-1185">Reference proteome</keyword>
<feature type="compositionally biased region" description="Low complexity" evidence="1">
    <location>
        <begin position="164"/>
        <end position="177"/>
    </location>
</feature>
<evidence type="ECO:0000313" key="2">
    <source>
        <dbReference type="EMBL" id="EFQ93241.1"/>
    </source>
</evidence>
<feature type="compositionally biased region" description="Low complexity" evidence="1">
    <location>
        <begin position="18"/>
        <end position="29"/>
    </location>
</feature>
<dbReference type="KEGG" id="pte:PTT_09436"/>